<sequence>MDDPVPVAMIEQANETPLPDVHEPAVTERHEQLRELASQSWNLELLISGAALYATLSLPELLDNALGYYRYNLMLNNDYFHDILPIQVIGLSKGACYVLFVAFLANFIMRAFWVGLVGLLAVYPDGIKYNQIYRLGQYAQNEYARRMGRLSDYAIRLDQRCNVIFALAFMLTITLLGVAFFYVILVISVTLIQWLLPSAAYATFERIAGPVFTVLFVVYMVAILVMSLPRYRDDPKIAAIAFRLNQASSFMFFGLYRPAVYILFTFYSQIPKAILQRRLLTFMLCFTGVLIVSMFVEITQYSGAMSAFDGRSFVTLRDPGRTADANSFDNLRPASELIQKASIQSDVIREPYIRLFIAYPKTLDADISKRFTEPTWSDTLTKEEKRKERANWYLQTFATYFQIELNDSLYRQPDYLFTQRPDNDQLGLTTVLPVDNLPVGKNVLKLTVPDSASKPKMYYQIPFWYVPEK</sequence>
<organism evidence="2 3">
    <name type="scientific">Fibrisoma montanum</name>
    <dbReference type="NCBI Taxonomy" id="2305895"/>
    <lineage>
        <taxon>Bacteria</taxon>
        <taxon>Pseudomonadati</taxon>
        <taxon>Bacteroidota</taxon>
        <taxon>Cytophagia</taxon>
        <taxon>Cytophagales</taxon>
        <taxon>Spirosomataceae</taxon>
        <taxon>Fibrisoma</taxon>
    </lineage>
</organism>
<feature type="transmembrane region" description="Helical" evidence="1">
    <location>
        <begin position="207"/>
        <end position="228"/>
    </location>
</feature>
<comment type="caution">
    <text evidence="2">The sequence shown here is derived from an EMBL/GenBank/DDBJ whole genome shotgun (WGS) entry which is preliminary data.</text>
</comment>
<keyword evidence="1" id="KW-1133">Transmembrane helix</keyword>
<dbReference type="OrthoDB" id="1491387at2"/>
<proteinExistence type="predicted"/>
<protein>
    <submittedName>
        <fullName evidence="2">Uncharacterized protein</fullName>
    </submittedName>
</protein>
<evidence type="ECO:0000313" key="3">
    <source>
        <dbReference type="Proteomes" id="UP000283523"/>
    </source>
</evidence>
<feature type="transmembrane region" description="Helical" evidence="1">
    <location>
        <begin position="279"/>
        <end position="296"/>
    </location>
</feature>
<keyword evidence="1" id="KW-0812">Transmembrane</keyword>
<evidence type="ECO:0000256" key="1">
    <source>
        <dbReference type="SAM" id="Phobius"/>
    </source>
</evidence>
<dbReference type="AlphaFoldDB" id="A0A418LXN6"/>
<accession>A0A418LXN6</accession>
<feature type="transmembrane region" description="Helical" evidence="1">
    <location>
        <begin position="249"/>
        <end position="267"/>
    </location>
</feature>
<dbReference type="EMBL" id="QXED01000013">
    <property type="protein sequence ID" value="RIV18083.1"/>
    <property type="molecule type" value="Genomic_DNA"/>
</dbReference>
<evidence type="ECO:0000313" key="2">
    <source>
        <dbReference type="EMBL" id="RIV18083.1"/>
    </source>
</evidence>
<gene>
    <name evidence="2" type="ORF">DYU11_29440</name>
</gene>
<reference evidence="2 3" key="1">
    <citation type="submission" date="2018-08" db="EMBL/GenBank/DDBJ databases">
        <title>Fibrisoma montanum sp. nov., isolated from Danxia mountain soil.</title>
        <authorList>
            <person name="Huang Y."/>
        </authorList>
    </citation>
    <scope>NUCLEOTIDE SEQUENCE [LARGE SCALE GENOMIC DNA]</scope>
    <source>
        <strain evidence="2 3">HYT19</strain>
    </source>
</reference>
<keyword evidence="1" id="KW-0472">Membrane</keyword>
<feature type="transmembrane region" description="Helical" evidence="1">
    <location>
        <begin position="163"/>
        <end position="195"/>
    </location>
</feature>
<keyword evidence="3" id="KW-1185">Reference proteome</keyword>
<name>A0A418LXN6_9BACT</name>
<dbReference type="Proteomes" id="UP000283523">
    <property type="component" value="Unassembled WGS sequence"/>
</dbReference>